<feature type="domain" description="tRNA nuclease CdiA C-terminal" evidence="1">
    <location>
        <begin position="90"/>
        <end position="163"/>
    </location>
</feature>
<dbReference type="Proteomes" id="UP000677244">
    <property type="component" value="Unassembled WGS sequence"/>
</dbReference>
<gene>
    <name evidence="2" type="ORF">J7I42_34100</name>
</gene>
<proteinExistence type="predicted"/>
<name>A0ABS3Z5D4_9BACT</name>
<comment type="caution">
    <text evidence="2">The sequence shown here is derived from an EMBL/GenBank/DDBJ whole genome shotgun (WGS) entry which is preliminary data.</text>
</comment>
<dbReference type="EMBL" id="JAGHKO010000024">
    <property type="protein sequence ID" value="MBO9205372.1"/>
    <property type="molecule type" value="Genomic_DNA"/>
</dbReference>
<evidence type="ECO:0000313" key="2">
    <source>
        <dbReference type="EMBL" id="MBO9205372.1"/>
    </source>
</evidence>
<organism evidence="2 3">
    <name type="scientific">Niastella soli</name>
    <dbReference type="NCBI Taxonomy" id="2821487"/>
    <lineage>
        <taxon>Bacteria</taxon>
        <taxon>Pseudomonadati</taxon>
        <taxon>Bacteroidota</taxon>
        <taxon>Chitinophagia</taxon>
        <taxon>Chitinophagales</taxon>
        <taxon>Chitinophagaceae</taxon>
        <taxon>Niastella</taxon>
    </lineage>
</organism>
<dbReference type="Pfam" id="PF18451">
    <property type="entry name" value="CdiA_C"/>
    <property type="match status" value="1"/>
</dbReference>
<protein>
    <recommendedName>
        <fullName evidence="1">tRNA nuclease CdiA C-terminal domain-containing protein</fullName>
    </recommendedName>
</protein>
<dbReference type="RefSeq" id="WP_209144882.1">
    <property type="nucleotide sequence ID" value="NZ_JAGHKO010000024.1"/>
</dbReference>
<dbReference type="InterPro" id="IPR040559">
    <property type="entry name" value="CdiA_C"/>
</dbReference>
<accession>A0ABS3Z5D4</accession>
<sequence>MLTNTISKEQRIYILQQPLHQQFILHYTNTNRGVVLIHKLVDTGDSDYELLVAIGIVLANEGQKIELLPKLHERDVDFRNKVLPGVRMNKNPDLRIDGEYWEVEAPQWPYKRLSIDRRIRKGQDQANALIIFFSKKVNIKTVEGVINDRFKEHRNFKKAEIWVNFKRLGTYTK</sequence>
<evidence type="ECO:0000313" key="3">
    <source>
        <dbReference type="Proteomes" id="UP000677244"/>
    </source>
</evidence>
<dbReference type="Gene3D" id="3.40.1350.120">
    <property type="match status" value="1"/>
</dbReference>
<reference evidence="2 3" key="1">
    <citation type="submission" date="2021-03" db="EMBL/GenBank/DDBJ databases">
        <title>Assistant Professor.</title>
        <authorList>
            <person name="Huq M.A."/>
        </authorList>
    </citation>
    <scope>NUCLEOTIDE SEQUENCE [LARGE SCALE GENOMIC DNA]</scope>
    <source>
        <strain evidence="2 3">MAH-29</strain>
    </source>
</reference>
<evidence type="ECO:0000259" key="1">
    <source>
        <dbReference type="Pfam" id="PF18451"/>
    </source>
</evidence>
<keyword evidence="3" id="KW-1185">Reference proteome</keyword>